<dbReference type="EMBL" id="QRQK01000011">
    <property type="protein sequence ID" value="RHM97609.1"/>
    <property type="molecule type" value="Genomic_DNA"/>
</dbReference>
<comment type="caution">
    <text evidence="2">The sequence shown here is derived from an EMBL/GenBank/DDBJ whole genome shotgun (WGS) entry which is preliminary data.</text>
</comment>
<evidence type="ECO:0000313" key="2">
    <source>
        <dbReference type="EMBL" id="RHM97609.1"/>
    </source>
</evidence>
<proteinExistence type="predicted"/>
<name>A0A415T7E7_9BACT</name>
<keyword evidence="1" id="KW-0812">Transmembrane</keyword>
<feature type="transmembrane region" description="Helical" evidence="1">
    <location>
        <begin position="12"/>
        <end position="29"/>
    </location>
</feature>
<gene>
    <name evidence="2" type="ORF">DWZ34_06945</name>
</gene>
<keyword evidence="1" id="KW-1133">Transmembrane helix</keyword>
<feature type="transmembrane region" description="Helical" evidence="1">
    <location>
        <begin position="66"/>
        <end position="91"/>
    </location>
</feature>
<keyword evidence="1" id="KW-0472">Membrane</keyword>
<sequence>MKLLTYCTDWKAIYIIWILGFIFINKPLPYYDEYLLKQYEISWWVIGAFITGVAIYHITQKNWIQSLLLLLLFIVPKLLVMVGNNVSSFIFQLLGI</sequence>
<dbReference type="AlphaFoldDB" id="A0A415T7E7"/>
<accession>A0A415T7E7</accession>
<organism evidence="2 3">
    <name type="scientific">Phocaeicola plebeius</name>
    <dbReference type="NCBI Taxonomy" id="310297"/>
    <lineage>
        <taxon>Bacteria</taxon>
        <taxon>Pseudomonadati</taxon>
        <taxon>Bacteroidota</taxon>
        <taxon>Bacteroidia</taxon>
        <taxon>Bacteroidales</taxon>
        <taxon>Bacteroidaceae</taxon>
        <taxon>Phocaeicola</taxon>
    </lineage>
</organism>
<protein>
    <submittedName>
        <fullName evidence="2">Uncharacterized protein</fullName>
    </submittedName>
</protein>
<dbReference type="Proteomes" id="UP000285109">
    <property type="component" value="Unassembled WGS sequence"/>
</dbReference>
<evidence type="ECO:0000313" key="3">
    <source>
        <dbReference type="Proteomes" id="UP000285109"/>
    </source>
</evidence>
<reference evidence="2 3" key="1">
    <citation type="submission" date="2018-08" db="EMBL/GenBank/DDBJ databases">
        <title>A genome reference for cultivated species of the human gut microbiota.</title>
        <authorList>
            <person name="Zou Y."/>
            <person name="Xue W."/>
            <person name="Luo G."/>
        </authorList>
    </citation>
    <scope>NUCLEOTIDE SEQUENCE [LARGE SCALE GENOMIC DNA]</scope>
    <source>
        <strain evidence="2 3">AF31-28B-AC</strain>
    </source>
</reference>
<feature type="transmembrane region" description="Helical" evidence="1">
    <location>
        <begin position="41"/>
        <end position="59"/>
    </location>
</feature>
<evidence type="ECO:0000256" key="1">
    <source>
        <dbReference type="SAM" id="Phobius"/>
    </source>
</evidence>